<dbReference type="Pfam" id="PF12680">
    <property type="entry name" value="SnoaL_2"/>
    <property type="match status" value="1"/>
</dbReference>
<feature type="domain" description="SnoaL-like" evidence="1">
    <location>
        <begin position="16"/>
        <end position="115"/>
    </location>
</feature>
<dbReference type="InterPro" id="IPR032710">
    <property type="entry name" value="NTF2-like_dom_sf"/>
</dbReference>
<gene>
    <name evidence="2" type="ORF">GCM10011498_25170</name>
</gene>
<dbReference type="AlphaFoldDB" id="A0A916QZB3"/>
<proteinExistence type="predicted"/>
<evidence type="ECO:0000313" key="3">
    <source>
        <dbReference type="Proteomes" id="UP000628017"/>
    </source>
</evidence>
<keyword evidence="3" id="KW-1185">Reference proteome</keyword>
<dbReference type="EMBL" id="BMKA01000003">
    <property type="protein sequence ID" value="GGA23281.1"/>
    <property type="molecule type" value="Genomic_DNA"/>
</dbReference>
<dbReference type="RefSeq" id="WP_188675821.1">
    <property type="nucleotide sequence ID" value="NZ_BMKA01000003.1"/>
</dbReference>
<dbReference type="InterPro" id="IPR011944">
    <property type="entry name" value="Steroid_delta5-4_isomerase"/>
</dbReference>
<accession>A0A916QZB3</accession>
<dbReference type="SUPFAM" id="SSF54427">
    <property type="entry name" value="NTF2-like"/>
    <property type="match status" value="1"/>
</dbReference>
<reference evidence="2" key="2">
    <citation type="submission" date="2020-09" db="EMBL/GenBank/DDBJ databases">
        <authorList>
            <person name="Sun Q."/>
            <person name="Zhou Y."/>
        </authorList>
    </citation>
    <scope>NUCLEOTIDE SEQUENCE</scope>
    <source>
        <strain evidence="2">CGMCC 1.15880</strain>
    </source>
</reference>
<comment type="caution">
    <text evidence="2">The sequence shown here is derived from an EMBL/GenBank/DDBJ whole genome shotgun (WGS) entry which is preliminary data.</text>
</comment>
<reference evidence="2" key="1">
    <citation type="journal article" date="2014" name="Int. J. Syst. Evol. Microbiol.">
        <title>Complete genome sequence of Corynebacterium casei LMG S-19264T (=DSM 44701T), isolated from a smear-ripened cheese.</title>
        <authorList>
            <consortium name="US DOE Joint Genome Institute (JGI-PGF)"/>
            <person name="Walter F."/>
            <person name="Albersmeier A."/>
            <person name="Kalinowski J."/>
            <person name="Ruckert C."/>
        </authorList>
    </citation>
    <scope>NUCLEOTIDE SEQUENCE</scope>
    <source>
        <strain evidence="2">CGMCC 1.15880</strain>
    </source>
</reference>
<evidence type="ECO:0000259" key="1">
    <source>
        <dbReference type="Pfam" id="PF12680"/>
    </source>
</evidence>
<protein>
    <recommendedName>
        <fullName evidence="1">SnoaL-like domain-containing protein</fullName>
    </recommendedName>
</protein>
<evidence type="ECO:0000313" key="2">
    <source>
        <dbReference type="EMBL" id="GGA23281.1"/>
    </source>
</evidence>
<dbReference type="NCBIfam" id="TIGR02246">
    <property type="entry name" value="SgcJ/EcaC family oxidoreductase"/>
    <property type="match status" value="1"/>
</dbReference>
<dbReference type="Gene3D" id="3.10.450.50">
    <property type="match status" value="1"/>
</dbReference>
<dbReference type="Proteomes" id="UP000628017">
    <property type="component" value="Unassembled WGS sequence"/>
</dbReference>
<sequence>MRLLNKDEIVKLANSYAKAWTAHDGAAVAGHFADHGTAEVNGAEPVKGHAAIAELTTALFEMFADLHMMCDDIRISGHNAVVTWTFYGHHADNAKFAKISGWEEWTLTDDLKIARSRRWYDPEDLIEQCGEAAAQMN</sequence>
<name>A0A916QZB3_9RHOB</name>
<organism evidence="2 3">
    <name type="scientific">Neptunicoccus cionae</name>
    <dbReference type="NCBI Taxonomy" id="2035344"/>
    <lineage>
        <taxon>Bacteria</taxon>
        <taxon>Pseudomonadati</taxon>
        <taxon>Pseudomonadota</taxon>
        <taxon>Alphaproteobacteria</taxon>
        <taxon>Rhodobacterales</taxon>
        <taxon>Paracoccaceae</taxon>
        <taxon>Neptunicoccus</taxon>
    </lineage>
</organism>
<dbReference type="InterPro" id="IPR037401">
    <property type="entry name" value="SnoaL-like"/>
</dbReference>